<evidence type="ECO:0000256" key="5">
    <source>
        <dbReference type="ARBA" id="ARBA00023163"/>
    </source>
</evidence>
<dbReference type="PANTHER" id="PTHR11949">
    <property type="entry name" value="INTERFERON REGULATORY FACTOR"/>
    <property type="match status" value="1"/>
</dbReference>
<proteinExistence type="predicted"/>
<dbReference type="STRING" id="30611.ENSOGAP00000020651"/>
<dbReference type="SMART" id="SM00348">
    <property type="entry name" value="IRF"/>
    <property type="match status" value="1"/>
</dbReference>
<dbReference type="InterPro" id="IPR008984">
    <property type="entry name" value="SMAD_FHA_dom_sf"/>
</dbReference>
<comment type="subcellular location">
    <subcellularLocation>
        <location evidence="1">Nucleus</location>
    </subcellularLocation>
</comment>
<dbReference type="PROSITE" id="PS51507">
    <property type="entry name" value="IRF_2"/>
    <property type="match status" value="1"/>
</dbReference>
<dbReference type="SMART" id="SM01243">
    <property type="entry name" value="IRF-3"/>
    <property type="match status" value="1"/>
</dbReference>
<dbReference type="PRINTS" id="PR00267">
    <property type="entry name" value="INTFRNREGFCT"/>
</dbReference>
<dbReference type="PANTHER" id="PTHR11949:SF24">
    <property type="entry name" value="INTERFERON REGULATORY FACTOR 9"/>
    <property type="match status" value="1"/>
</dbReference>
<keyword evidence="4" id="KW-0010">Activator</keyword>
<dbReference type="GO" id="GO:0005634">
    <property type="term" value="C:nucleus"/>
    <property type="evidence" value="ECO:0007669"/>
    <property type="project" value="UniProtKB-SubCell"/>
</dbReference>
<evidence type="ECO:0000256" key="1">
    <source>
        <dbReference type="ARBA" id="ARBA00004123"/>
    </source>
</evidence>
<evidence type="ECO:0000256" key="6">
    <source>
        <dbReference type="ARBA" id="ARBA00023242"/>
    </source>
</evidence>
<evidence type="ECO:0000259" key="7">
    <source>
        <dbReference type="PROSITE" id="PS51507"/>
    </source>
</evidence>
<dbReference type="InParanoid" id="H0XX08"/>
<dbReference type="SUPFAM" id="SSF46785">
    <property type="entry name" value="Winged helix' DNA-binding domain"/>
    <property type="match status" value="1"/>
</dbReference>
<organism evidence="8 9">
    <name type="scientific">Otolemur garnettii</name>
    <name type="common">Small-eared galago</name>
    <name type="synonym">Garnett's greater bushbaby</name>
    <dbReference type="NCBI Taxonomy" id="30611"/>
    <lineage>
        <taxon>Eukaryota</taxon>
        <taxon>Metazoa</taxon>
        <taxon>Chordata</taxon>
        <taxon>Craniata</taxon>
        <taxon>Vertebrata</taxon>
        <taxon>Euteleostomi</taxon>
        <taxon>Mammalia</taxon>
        <taxon>Eutheria</taxon>
        <taxon>Euarchontoglires</taxon>
        <taxon>Primates</taxon>
        <taxon>Strepsirrhini</taxon>
        <taxon>Lorisiformes</taxon>
        <taxon>Galagidae</taxon>
        <taxon>Otolemur</taxon>
    </lineage>
</organism>
<dbReference type="Pfam" id="PF00605">
    <property type="entry name" value="IRF"/>
    <property type="match status" value="1"/>
</dbReference>
<protein>
    <recommendedName>
        <fullName evidence="7">IRF tryptophan pentad repeat domain-containing protein</fullName>
    </recommendedName>
</protein>
<evidence type="ECO:0000256" key="2">
    <source>
        <dbReference type="ARBA" id="ARBA00023015"/>
    </source>
</evidence>
<name>H0XX08_OTOGA</name>
<dbReference type="GO" id="GO:0000978">
    <property type="term" value="F:RNA polymerase II cis-regulatory region sequence-specific DNA binding"/>
    <property type="evidence" value="ECO:0007669"/>
    <property type="project" value="TreeGrafter"/>
</dbReference>
<dbReference type="InterPro" id="IPR019471">
    <property type="entry name" value="Interferon_reg_factor-3"/>
</dbReference>
<dbReference type="GO" id="GO:0002376">
    <property type="term" value="P:immune system process"/>
    <property type="evidence" value="ECO:0007669"/>
    <property type="project" value="TreeGrafter"/>
</dbReference>
<dbReference type="GO" id="GO:0000981">
    <property type="term" value="F:DNA-binding transcription factor activity, RNA polymerase II-specific"/>
    <property type="evidence" value="ECO:0007669"/>
    <property type="project" value="TreeGrafter"/>
</dbReference>
<dbReference type="eggNOG" id="ENOG502QUE4">
    <property type="taxonomic scope" value="Eukaryota"/>
</dbReference>
<keyword evidence="6" id="KW-0539">Nucleus</keyword>
<dbReference type="GO" id="GO:0045944">
    <property type="term" value="P:positive regulation of transcription by RNA polymerase II"/>
    <property type="evidence" value="ECO:0007669"/>
    <property type="project" value="UniProtKB-ARBA"/>
</dbReference>
<dbReference type="GeneTree" id="ENSGT00940000163813"/>
<dbReference type="InterPro" id="IPR017855">
    <property type="entry name" value="SMAD-like_dom_sf"/>
</dbReference>
<reference evidence="9" key="1">
    <citation type="submission" date="2011-03" db="EMBL/GenBank/DDBJ databases">
        <title>Version 3 of the genome sequence of Otolemur garnettii (Bushbaby).</title>
        <authorList>
            <consortium name="The Broad Institute Genome Sequencing Platform"/>
            <person name="Di Palma F."/>
            <person name="Johnson J."/>
            <person name="Lander E.S."/>
            <person name="Lindblad-Toh K."/>
            <person name="Jaffe D.B."/>
            <person name="Gnerre S."/>
            <person name="MacCallum I."/>
            <person name="Przybylski D."/>
            <person name="Ribeiro F.J."/>
            <person name="Burton J.N."/>
            <person name="Walker B.J."/>
            <person name="Sharpe T."/>
            <person name="Hall G."/>
        </authorList>
    </citation>
    <scope>NUCLEOTIDE SEQUENCE [LARGE SCALE GENOMIC DNA]</scope>
</reference>
<keyword evidence="5" id="KW-0804">Transcription</keyword>
<dbReference type="InterPro" id="IPR036390">
    <property type="entry name" value="WH_DNA-bd_sf"/>
</dbReference>
<reference evidence="8" key="3">
    <citation type="submission" date="2025-09" db="UniProtKB">
        <authorList>
            <consortium name="Ensembl"/>
        </authorList>
    </citation>
    <scope>IDENTIFICATION</scope>
</reference>
<dbReference type="EMBL" id="AAQR03054058">
    <property type="status" value="NOT_ANNOTATED_CDS"/>
    <property type="molecule type" value="Genomic_DNA"/>
</dbReference>
<dbReference type="Pfam" id="PF10401">
    <property type="entry name" value="IRF-3"/>
    <property type="match status" value="1"/>
</dbReference>
<keyword evidence="2" id="KW-0805">Transcription regulation</keyword>
<keyword evidence="3" id="KW-0238">DNA-binding</keyword>
<dbReference type="Gene3D" id="1.10.10.10">
    <property type="entry name" value="Winged helix-like DNA-binding domain superfamily/Winged helix DNA-binding domain"/>
    <property type="match status" value="1"/>
</dbReference>
<keyword evidence="9" id="KW-1185">Reference proteome</keyword>
<evidence type="ECO:0000313" key="8">
    <source>
        <dbReference type="Ensembl" id="ENSOGAP00000020651.1"/>
    </source>
</evidence>
<dbReference type="Ensembl" id="ENSOGAT00000029742.1">
    <property type="protein sequence ID" value="ENSOGAP00000020651.1"/>
    <property type="gene ID" value="ENSOGAG00000025232.1"/>
</dbReference>
<evidence type="ECO:0000256" key="3">
    <source>
        <dbReference type="ARBA" id="ARBA00023125"/>
    </source>
</evidence>
<dbReference type="Proteomes" id="UP000005225">
    <property type="component" value="Unassembled WGS sequence"/>
</dbReference>
<evidence type="ECO:0000313" key="9">
    <source>
        <dbReference type="Proteomes" id="UP000005225"/>
    </source>
</evidence>
<dbReference type="FunFam" id="1.10.10.10:FF:000041">
    <property type="entry name" value="Interferon regulatory factor 4"/>
    <property type="match status" value="1"/>
</dbReference>
<dbReference type="InterPro" id="IPR001346">
    <property type="entry name" value="Interferon_reg_fact_DNA-bd_dom"/>
</dbReference>
<dbReference type="SUPFAM" id="SSF49879">
    <property type="entry name" value="SMAD/FHA domain"/>
    <property type="match status" value="1"/>
</dbReference>
<reference evidence="8" key="2">
    <citation type="submission" date="2025-08" db="UniProtKB">
        <authorList>
            <consortium name="Ensembl"/>
        </authorList>
    </citation>
    <scope>IDENTIFICATION</scope>
</reference>
<dbReference type="HOGENOM" id="CLU_031544_1_1_1"/>
<dbReference type="InterPro" id="IPR036388">
    <property type="entry name" value="WH-like_DNA-bd_sf"/>
</dbReference>
<accession>H0XX08</accession>
<sequence length="424" mass="46627">RNVPDNSRGPTAGARGSLCLRDWLVAQIESGCYPGLHWEDTGKTLFHSPWKHIAKQCYQVQKDTVLFRAWAVYKGKHLEDTNREDPPALHCALNKSADFCKVCECSQLDVSNPYKVYRIVPSNAVGPGTLLPLKAMAEGGSQSNTRVPYSMQLLRPVLPLKSGAFPPASRSPLEKRLSLPVGQTRSVCPSSPCSLVLLTQATHWPHPLWCAEPGRAQGGASLCLPPKAASPDSQNGPGGTTAHPTLWSASCWLHVQVFYRSALVQEATARTAEGCSQSPRAAAAAAFAERLLEPSPPVAQVCFPEPPPGAHVLQRLLWHLERGLRLWVAPEGVFAKRLCEGLVYWRGRLAPHRAQPNKLERQSTCQLPDTLSVPIELCAHLQDGHSEPEYQIHLCFGEEYSVPLDQPEERLVTAHVEPVFTREL</sequence>
<dbReference type="Gene3D" id="2.60.200.10">
    <property type="match status" value="1"/>
</dbReference>
<evidence type="ECO:0000256" key="4">
    <source>
        <dbReference type="ARBA" id="ARBA00023159"/>
    </source>
</evidence>
<feature type="domain" description="IRF tryptophan pentad repeat" evidence="7">
    <location>
        <begin position="17"/>
        <end position="121"/>
    </location>
</feature>
<dbReference type="AlphaFoldDB" id="H0XX08"/>
<dbReference type="CDD" id="cd00103">
    <property type="entry name" value="IRF"/>
    <property type="match status" value="1"/>
</dbReference>